<dbReference type="Pfam" id="PF03291">
    <property type="entry name" value="mRNA_G-N7_MeTrfase"/>
    <property type="match status" value="2"/>
</dbReference>
<keyword evidence="13" id="KW-1185">Reference proteome</keyword>
<keyword evidence="5" id="KW-0694">RNA-binding</keyword>
<keyword evidence="6" id="KW-0507">mRNA processing</keyword>
<name>A0A9P6IVH1_9FUNG</name>
<protein>
    <recommendedName>
        <fullName evidence="10">mRNA cap guanine-N(7) methyltransferase</fullName>
        <ecNumber evidence="1">2.1.1.56</ecNumber>
    </recommendedName>
    <alternativeName>
        <fullName evidence="7">mRNA (guanine-N(7))-methyltransferase</fullName>
    </alternativeName>
    <alternativeName>
        <fullName evidence="8">mRNA cap methyltransferase</fullName>
    </alternativeName>
</protein>
<dbReference type="OrthoDB" id="10248867at2759"/>
<evidence type="ECO:0000256" key="6">
    <source>
        <dbReference type="ARBA" id="ARBA00023042"/>
    </source>
</evidence>
<evidence type="ECO:0000313" key="12">
    <source>
        <dbReference type="EMBL" id="KAF9949665.1"/>
    </source>
</evidence>
<dbReference type="Proteomes" id="UP000749646">
    <property type="component" value="Unassembled WGS sequence"/>
</dbReference>
<comment type="catalytic activity">
    <reaction evidence="9">
        <text>a 5'-end (5'-triphosphoguanosine)-ribonucleoside in mRNA + S-adenosyl-L-methionine = a 5'-end (N(7)-methyl 5'-triphosphoguanosine)-ribonucleoside in mRNA + S-adenosyl-L-homocysteine</text>
        <dbReference type="Rhea" id="RHEA:67008"/>
        <dbReference type="Rhea" id="RHEA-COMP:17166"/>
        <dbReference type="Rhea" id="RHEA-COMP:17167"/>
        <dbReference type="ChEBI" id="CHEBI:57856"/>
        <dbReference type="ChEBI" id="CHEBI:59789"/>
        <dbReference type="ChEBI" id="CHEBI:156461"/>
        <dbReference type="ChEBI" id="CHEBI:167617"/>
        <dbReference type="EC" id="2.1.1.56"/>
    </reaction>
</comment>
<evidence type="ECO:0000256" key="2">
    <source>
        <dbReference type="ARBA" id="ARBA00022603"/>
    </source>
</evidence>
<gene>
    <name evidence="12" type="primary">ABD1_1</name>
    <name evidence="12" type="ORF">BGZ65_007153</name>
</gene>
<evidence type="ECO:0000256" key="8">
    <source>
        <dbReference type="ARBA" id="ARBA00033387"/>
    </source>
</evidence>
<dbReference type="GO" id="GO:0004482">
    <property type="term" value="F:mRNA 5'-cap (guanine-N7-)-methyltransferase activity"/>
    <property type="evidence" value="ECO:0007669"/>
    <property type="project" value="UniProtKB-EC"/>
</dbReference>
<evidence type="ECO:0000256" key="1">
    <source>
        <dbReference type="ARBA" id="ARBA00011926"/>
    </source>
</evidence>
<evidence type="ECO:0000256" key="4">
    <source>
        <dbReference type="ARBA" id="ARBA00022691"/>
    </source>
</evidence>
<dbReference type="PANTHER" id="PTHR12189:SF2">
    <property type="entry name" value="MRNA CAP GUANINE-N7 METHYLTRANSFERASE"/>
    <property type="match status" value="1"/>
</dbReference>
<proteinExistence type="predicted"/>
<evidence type="ECO:0000313" key="13">
    <source>
        <dbReference type="Proteomes" id="UP000749646"/>
    </source>
</evidence>
<keyword evidence="3" id="KW-0808">Transferase</keyword>
<dbReference type="Gene3D" id="3.40.50.150">
    <property type="entry name" value="Vaccinia Virus protein VP39"/>
    <property type="match status" value="1"/>
</dbReference>
<comment type="caution">
    <text evidence="12">The sequence shown here is derived from an EMBL/GenBank/DDBJ whole genome shotgun (WGS) entry which is preliminary data.</text>
</comment>
<evidence type="ECO:0000256" key="7">
    <source>
        <dbReference type="ARBA" id="ARBA00032772"/>
    </source>
</evidence>
<dbReference type="InterPro" id="IPR029063">
    <property type="entry name" value="SAM-dependent_MTases_sf"/>
</dbReference>
<dbReference type="GO" id="GO:0003723">
    <property type="term" value="F:RNA binding"/>
    <property type="evidence" value="ECO:0007669"/>
    <property type="project" value="UniProtKB-KW"/>
</dbReference>
<dbReference type="AlphaFoldDB" id="A0A9P6IVH1"/>
<dbReference type="InterPro" id="IPR039753">
    <property type="entry name" value="RG7MT1"/>
</dbReference>
<dbReference type="EMBL" id="JAAAHW010007267">
    <property type="protein sequence ID" value="KAF9949665.1"/>
    <property type="molecule type" value="Genomic_DNA"/>
</dbReference>
<sequence length="134" mass="15959">MVSMQFCLHYSFETEEKARMMLHNVTSQLRPGGVFIGTIPDAYWIVFDKFGSKYWFQLEDAIDDCPEYLVHFPTFQKLAEEYGLELIYNKKFHQVYEEASQELDFNQLLYRMNVISEDGHLSEDEWEAASKEKY</sequence>
<evidence type="ECO:0000256" key="10">
    <source>
        <dbReference type="ARBA" id="ARBA00049739"/>
    </source>
</evidence>
<dbReference type="PROSITE" id="PS51562">
    <property type="entry name" value="RNA_CAP0_MT"/>
    <property type="match status" value="1"/>
</dbReference>
<evidence type="ECO:0000259" key="11">
    <source>
        <dbReference type="PROSITE" id="PS51562"/>
    </source>
</evidence>
<keyword evidence="4" id="KW-0949">S-adenosyl-L-methionine</keyword>
<evidence type="ECO:0000256" key="5">
    <source>
        <dbReference type="ARBA" id="ARBA00022884"/>
    </source>
</evidence>
<dbReference type="EC" id="2.1.1.56" evidence="1"/>
<reference evidence="12" key="1">
    <citation type="journal article" date="2020" name="Fungal Divers.">
        <title>Resolving the Mortierellaceae phylogeny through synthesis of multi-gene phylogenetics and phylogenomics.</title>
        <authorList>
            <person name="Vandepol N."/>
            <person name="Liber J."/>
            <person name="Desiro A."/>
            <person name="Na H."/>
            <person name="Kennedy M."/>
            <person name="Barry K."/>
            <person name="Grigoriev I.V."/>
            <person name="Miller A.N."/>
            <person name="O'Donnell K."/>
            <person name="Stajich J.E."/>
            <person name="Bonito G."/>
        </authorList>
    </citation>
    <scope>NUCLEOTIDE SEQUENCE</scope>
    <source>
        <strain evidence="12">MES-2147</strain>
    </source>
</reference>
<dbReference type="GO" id="GO:0005634">
    <property type="term" value="C:nucleus"/>
    <property type="evidence" value="ECO:0007669"/>
    <property type="project" value="TreeGrafter"/>
</dbReference>
<evidence type="ECO:0000256" key="9">
    <source>
        <dbReference type="ARBA" id="ARBA00044712"/>
    </source>
</evidence>
<accession>A0A9P6IVH1</accession>
<feature type="domain" description="MRNA cap 0 methyltransferase" evidence="11">
    <location>
        <begin position="1"/>
        <end position="134"/>
    </location>
</feature>
<evidence type="ECO:0000256" key="3">
    <source>
        <dbReference type="ARBA" id="ARBA00022679"/>
    </source>
</evidence>
<organism evidence="12 13">
    <name type="scientific">Modicella reniformis</name>
    <dbReference type="NCBI Taxonomy" id="1440133"/>
    <lineage>
        <taxon>Eukaryota</taxon>
        <taxon>Fungi</taxon>
        <taxon>Fungi incertae sedis</taxon>
        <taxon>Mucoromycota</taxon>
        <taxon>Mortierellomycotina</taxon>
        <taxon>Mortierellomycetes</taxon>
        <taxon>Mortierellales</taxon>
        <taxon>Mortierellaceae</taxon>
        <taxon>Modicella</taxon>
    </lineage>
</organism>
<keyword evidence="6" id="KW-0506">mRNA capping</keyword>
<dbReference type="PANTHER" id="PTHR12189">
    <property type="entry name" value="MRNA GUANINE-7- METHYLTRANSFERASE"/>
    <property type="match status" value="1"/>
</dbReference>
<dbReference type="InterPro" id="IPR004971">
    <property type="entry name" value="mRNA_G-N7_MeTrfase_dom"/>
</dbReference>
<keyword evidence="2 12" id="KW-0489">Methyltransferase</keyword>
<dbReference type="SUPFAM" id="SSF53335">
    <property type="entry name" value="S-adenosyl-L-methionine-dependent methyltransferases"/>
    <property type="match status" value="1"/>
</dbReference>